<dbReference type="KEGG" id="vg:36841880"/>
<sequence length="243" mass="24078">MSVSTVQQTVPAPAVAATPAVAAPPTVTVVRRTVPWGWIIAGIALALLVALIVSVIVYESRSRRRPTTNPFLPIAPAGTPRTVAAPLGQPLAAGRYKIRWGLNGPYLGVNQGQTNPATLVAGSAVPTWTYAPSASGIIGGTLTSSTGSTLSTGNATALVGPIPVFVSSGTPSQTGSWLPAASPGSTAAVSGAAHATTLSGTIYNASLGGCLRPDGAGTVGSAVLLAPSCGATETGWVFEPVTA</sequence>
<dbReference type="Proteomes" id="UP000249758">
    <property type="component" value="Segment"/>
</dbReference>
<name>A0A2U7UGA3_9VIRU</name>
<gene>
    <name evidence="2" type="ORF">pmac_cds_737</name>
</gene>
<dbReference type="RefSeq" id="YP_009481421.1">
    <property type="nucleotide sequence ID" value="NC_037665.1"/>
</dbReference>
<accession>A0A2U7UGA3</accession>
<dbReference type="EMBL" id="MG011691">
    <property type="protein sequence ID" value="AVK77425.1"/>
    <property type="molecule type" value="Genomic_DNA"/>
</dbReference>
<dbReference type="GeneID" id="36841880"/>
<protein>
    <submittedName>
        <fullName evidence="2">Uncharacterized protein</fullName>
    </submittedName>
</protein>
<dbReference type="InterPro" id="IPR043883">
    <property type="entry name" value="DUF5849"/>
</dbReference>
<keyword evidence="1" id="KW-1133">Transmembrane helix</keyword>
<reference evidence="2" key="1">
    <citation type="journal article" date="2018" name="Nat. Commun.">
        <title>Diversity and evolution of the emerging Pandoraviridae family.</title>
        <authorList>
            <person name="Legendre M."/>
            <person name="Fabre E."/>
            <person name="Poirot O."/>
            <person name="Jeudy S."/>
            <person name="Lartigue A."/>
            <person name="Alempic J.M."/>
            <person name="Beucher L."/>
            <person name="Philippe N."/>
            <person name="Bertaux L."/>
            <person name="Christo-Foroux E."/>
            <person name="Labadie K."/>
            <person name="Coute Y."/>
            <person name="Abergel C."/>
            <person name="Claverie J.M."/>
        </authorList>
    </citation>
    <scope>NUCLEOTIDE SEQUENCE [LARGE SCALE GENOMIC DNA]</scope>
    <source>
        <strain evidence="2">Macleodensis</strain>
    </source>
</reference>
<feature type="transmembrane region" description="Helical" evidence="1">
    <location>
        <begin position="38"/>
        <end position="58"/>
    </location>
</feature>
<dbReference type="Pfam" id="PF19167">
    <property type="entry name" value="DUF5849"/>
    <property type="match status" value="1"/>
</dbReference>
<proteinExistence type="predicted"/>
<keyword evidence="1" id="KW-0472">Membrane</keyword>
<evidence type="ECO:0000256" key="1">
    <source>
        <dbReference type="SAM" id="Phobius"/>
    </source>
</evidence>
<keyword evidence="1" id="KW-0812">Transmembrane</keyword>
<organism evidence="2">
    <name type="scientific">Pandoravirus macleodensis</name>
    <dbReference type="NCBI Taxonomy" id="2107707"/>
    <lineage>
        <taxon>Viruses</taxon>
        <taxon>Pandoravirus</taxon>
    </lineage>
</organism>
<evidence type="ECO:0000313" key="2">
    <source>
        <dbReference type="EMBL" id="AVK77425.1"/>
    </source>
</evidence>